<feature type="coiled-coil region" evidence="5">
    <location>
        <begin position="429"/>
        <end position="456"/>
    </location>
</feature>
<sequence>MNQTTRNEDKSNQTIAALRMEIQDLKRQLNDCKHGRRLVGVDREEPVNDMFYQNTMLKSENKNLRTLMKVLQETVERLTVKNTELLAEQAVGELVGGGDSDTGENVKNLIQGYQKKAEAIRSKLIESEEVCALLQKQLQTYQTRTCMGSHSTAKVNALYDISCSGEETSRENLLAEGKRDVENFKCKTKHLSSKMNIEDEGIEKKLYTDEDTAQNSGKESSDTEAEELEEDKTIGKDLATLNTEISFKKKMIGEWEQCQHRLQSMRMRYESKLMQLKQTIRETENPVAPKGLFSPKAAHQKWQKLEKGIEKLVLTKKSVSILQKDMERSLLEREKLTPYLEKLMRKREKALRFGKDTLYMNNQIDSMRAHLNYLNENIREHQALILQMDTKDDTDCRELDAVFEGIVDTRGRYLLDKVLHMAINQSVQAAESKSHVQELEARLKQAEATNFMYQNLRQHTMKKMQPEPLAPPCWSEEPEHTHR</sequence>
<dbReference type="InterPro" id="IPR056532">
    <property type="entry name" value="KIF21A/B_hel_2"/>
</dbReference>
<organism evidence="9 10">
    <name type="scientific">Rhipicephalus microplus</name>
    <name type="common">Cattle tick</name>
    <name type="synonym">Boophilus microplus</name>
    <dbReference type="NCBI Taxonomy" id="6941"/>
    <lineage>
        <taxon>Eukaryota</taxon>
        <taxon>Metazoa</taxon>
        <taxon>Ecdysozoa</taxon>
        <taxon>Arthropoda</taxon>
        <taxon>Chelicerata</taxon>
        <taxon>Arachnida</taxon>
        <taxon>Acari</taxon>
        <taxon>Parasitiformes</taxon>
        <taxon>Ixodida</taxon>
        <taxon>Ixodoidea</taxon>
        <taxon>Ixodidae</taxon>
        <taxon>Rhipicephalinae</taxon>
        <taxon>Rhipicephalus</taxon>
        <taxon>Boophilus</taxon>
    </lineage>
</organism>
<dbReference type="AlphaFoldDB" id="A0A9J6DD89"/>
<dbReference type="Pfam" id="PF23203">
    <property type="entry name" value="KIF21A"/>
    <property type="match status" value="1"/>
</dbReference>
<dbReference type="PANTHER" id="PTHR47969:SF28">
    <property type="entry name" value="KINESIN-LIKE PROTEIN KIF21B"/>
    <property type="match status" value="1"/>
</dbReference>
<feature type="domain" description="KIF21A/B first helical" evidence="8">
    <location>
        <begin position="51"/>
        <end position="138"/>
    </location>
</feature>
<dbReference type="EMBL" id="JABSTU010000010">
    <property type="protein sequence ID" value="KAH8020063.1"/>
    <property type="molecule type" value="Genomic_DNA"/>
</dbReference>
<evidence type="ECO:0000313" key="10">
    <source>
        <dbReference type="Proteomes" id="UP000821866"/>
    </source>
</evidence>
<dbReference type="GO" id="GO:0007018">
    <property type="term" value="P:microtubule-based movement"/>
    <property type="evidence" value="ECO:0007669"/>
    <property type="project" value="InterPro"/>
</dbReference>
<name>A0A9J6DD89_RHIMP</name>
<dbReference type="InterPro" id="IPR056533">
    <property type="entry name" value="KIF21A/B_hel_1"/>
</dbReference>
<dbReference type="Pfam" id="PF04508">
    <property type="entry name" value="Pox_A_type_inc"/>
    <property type="match status" value="1"/>
</dbReference>
<comment type="caution">
    <text evidence="9">The sequence shown here is derived from an EMBL/GenBank/DDBJ whole genome shotgun (WGS) entry which is preliminary data.</text>
</comment>
<reference evidence="9" key="2">
    <citation type="submission" date="2021-09" db="EMBL/GenBank/DDBJ databases">
        <authorList>
            <person name="Jia N."/>
            <person name="Wang J."/>
            <person name="Shi W."/>
            <person name="Du L."/>
            <person name="Sun Y."/>
            <person name="Zhan W."/>
            <person name="Jiang J."/>
            <person name="Wang Q."/>
            <person name="Zhang B."/>
            <person name="Ji P."/>
            <person name="Sakyi L.B."/>
            <person name="Cui X."/>
            <person name="Yuan T."/>
            <person name="Jiang B."/>
            <person name="Yang W."/>
            <person name="Lam T.T.-Y."/>
            <person name="Chang Q."/>
            <person name="Ding S."/>
            <person name="Wang X."/>
            <person name="Zhu J."/>
            <person name="Ruan X."/>
            <person name="Zhao L."/>
            <person name="Wei J."/>
            <person name="Que T."/>
            <person name="Du C."/>
            <person name="Cheng J."/>
            <person name="Dai P."/>
            <person name="Han X."/>
            <person name="Huang E."/>
            <person name="Gao Y."/>
            <person name="Liu J."/>
            <person name="Shao H."/>
            <person name="Ye R."/>
            <person name="Li L."/>
            <person name="Wei W."/>
            <person name="Wang X."/>
            <person name="Wang C."/>
            <person name="Huo Q."/>
            <person name="Li W."/>
            <person name="Guo W."/>
            <person name="Chen H."/>
            <person name="Chen S."/>
            <person name="Zhou L."/>
            <person name="Zhou L."/>
            <person name="Ni X."/>
            <person name="Tian J."/>
            <person name="Zhou Y."/>
            <person name="Sheng Y."/>
            <person name="Liu T."/>
            <person name="Pan Y."/>
            <person name="Xia L."/>
            <person name="Li J."/>
            <person name="Zhao F."/>
            <person name="Cao W."/>
        </authorList>
    </citation>
    <scope>NUCLEOTIDE SEQUENCE</scope>
    <source>
        <strain evidence="9">Rmic-2018</strain>
        <tissue evidence="9">Larvae</tissue>
    </source>
</reference>
<dbReference type="InterPro" id="IPR007596">
    <property type="entry name" value="Pox_A_type_inc"/>
</dbReference>
<dbReference type="GO" id="GO:0007052">
    <property type="term" value="P:mitotic spindle organization"/>
    <property type="evidence" value="ECO:0007669"/>
    <property type="project" value="TreeGrafter"/>
</dbReference>
<dbReference type="PANTHER" id="PTHR47969">
    <property type="entry name" value="CHROMOSOME-ASSOCIATED KINESIN KIF4A-RELATED"/>
    <property type="match status" value="1"/>
</dbReference>
<dbReference type="Pfam" id="PF23204">
    <property type="entry name" value="KIF21A_2nd"/>
    <property type="match status" value="1"/>
</dbReference>
<keyword evidence="3" id="KW-0493">Microtubule</keyword>
<keyword evidence="10" id="KW-1185">Reference proteome</keyword>
<evidence type="ECO:0000256" key="1">
    <source>
        <dbReference type="ARBA" id="ARBA00022490"/>
    </source>
</evidence>
<evidence type="ECO:0000256" key="2">
    <source>
        <dbReference type="ARBA" id="ARBA00022553"/>
    </source>
</evidence>
<keyword evidence="1" id="KW-0963">Cytoplasm</keyword>
<evidence type="ECO:0000259" key="7">
    <source>
        <dbReference type="Pfam" id="PF23203"/>
    </source>
</evidence>
<feature type="domain" description="KIF21A/B second helical" evidence="7">
    <location>
        <begin position="293"/>
        <end position="445"/>
    </location>
</feature>
<dbReference type="CDD" id="cd22248">
    <property type="entry name" value="Rcc_KIF21"/>
    <property type="match status" value="1"/>
</dbReference>
<dbReference type="VEuPathDB" id="VectorBase:LOC119181140"/>
<evidence type="ECO:0000256" key="4">
    <source>
        <dbReference type="ARBA" id="ARBA00023054"/>
    </source>
</evidence>
<dbReference type="GO" id="GO:0051231">
    <property type="term" value="P:spindle elongation"/>
    <property type="evidence" value="ECO:0007669"/>
    <property type="project" value="TreeGrafter"/>
</dbReference>
<feature type="region of interest" description="Disordered" evidence="6">
    <location>
        <begin position="202"/>
        <end position="232"/>
    </location>
</feature>
<feature type="coiled-coil region" evidence="5">
    <location>
        <begin position="8"/>
        <end position="88"/>
    </location>
</feature>
<dbReference type="GO" id="GO:0003777">
    <property type="term" value="F:microtubule motor activity"/>
    <property type="evidence" value="ECO:0007669"/>
    <property type="project" value="InterPro"/>
</dbReference>
<feature type="region of interest" description="Disordered" evidence="6">
    <location>
        <begin position="463"/>
        <end position="483"/>
    </location>
</feature>
<gene>
    <name evidence="9" type="ORF">HPB51_023946</name>
</gene>
<evidence type="ECO:0000256" key="5">
    <source>
        <dbReference type="SAM" id="Coils"/>
    </source>
</evidence>
<keyword evidence="4 5" id="KW-0175">Coiled coil</keyword>
<dbReference type="Pfam" id="PF25764">
    <property type="entry name" value="KIF21A_4th"/>
    <property type="match status" value="1"/>
</dbReference>
<proteinExistence type="predicted"/>
<dbReference type="GO" id="GO:0005874">
    <property type="term" value="C:microtubule"/>
    <property type="evidence" value="ECO:0007669"/>
    <property type="project" value="UniProtKB-KW"/>
</dbReference>
<keyword evidence="2" id="KW-0597">Phosphoprotein</keyword>
<dbReference type="GO" id="GO:0005875">
    <property type="term" value="C:microtubule associated complex"/>
    <property type="evidence" value="ECO:0007669"/>
    <property type="project" value="TreeGrafter"/>
</dbReference>
<protein>
    <submittedName>
        <fullName evidence="9">Uncharacterized protein</fullName>
    </submittedName>
</protein>
<evidence type="ECO:0000259" key="8">
    <source>
        <dbReference type="Pfam" id="PF23204"/>
    </source>
</evidence>
<accession>A0A9J6DD89</accession>
<dbReference type="Proteomes" id="UP000821866">
    <property type="component" value="Chromosome 8"/>
</dbReference>
<reference evidence="9" key="1">
    <citation type="journal article" date="2020" name="Cell">
        <title>Large-Scale Comparative Analyses of Tick Genomes Elucidate Their Genetic Diversity and Vector Capacities.</title>
        <authorList>
            <consortium name="Tick Genome and Microbiome Consortium (TIGMIC)"/>
            <person name="Jia N."/>
            <person name="Wang J."/>
            <person name="Shi W."/>
            <person name="Du L."/>
            <person name="Sun Y."/>
            <person name="Zhan W."/>
            <person name="Jiang J.F."/>
            <person name="Wang Q."/>
            <person name="Zhang B."/>
            <person name="Ji P."/>
            <person name="Bell-Sakyi L."/>
            <person name="Cui X.M."/>
            <person name="Yuan T.T."/>
            <person name="Jiang B.G."/>
            <person name="Yang W.F."/>
            <person name="Lam T.T."/>
            <person name="Chang Q.C."/>
            <person name="Ding S.J."/>
            <person name="Wang X.J."/>
            <person name="Zhu J.G."/>
            <person name="Ruan X.D."/>
            <person name="Zhao L."/>
            <person name="Wei J.T."/>
            <person name="Ye R.Z."/>
            <person name="Que T.C."/>
            <person name="Du C.H."/>
            <person name="Zhou Y.H."/>
            <person name="Cheng J.X."/>
            <person name="Dai P.F."/>
            <person name="Guo W.B."/>
            <person name="Han X.H."/>
            <person name="Huang E.J."/>
            <person name="Li L.F."/>
            <person name="Wei W."/>
            <person name="Gao Y.C."/>
            <person name="Liu J.Z."/>
            <person name="Shao H.Z."/>
            <person name="Wang X."/>
            <person name="Wang C.C."/>
            <person name="Yang T.C."/>
            <person name="Huo Q.B."/>
            <person name="Li W."/>
            <person name="Chen H.Y."/>
            <person name="Chen S.E."/>
            <person name="Zhou L.G."/>
            <person name="Ni X.B."/>
            <person name="Tian J.H."/>
            <person name="Sheng Y."/>
            <person name="Liu T."/>
            <person name="Pan Y.S."/>
            <person name="Xia L.Y."/>
            <person name="Li J."/>
            <person name="Zhao F."/>
            <person name="Cao W.C."/>
        </authorList>
    </citation>
    <scope>NUCLEOTIDE SEQUENCE</scope>
    <source>
        <strain evidence="9">Rmic-2018</strain>
    </source>
</reference>
<dbReference type="GO" id="GO:0016032">
    <property type="term" value="P:viral process"/>
    <property type="evidence" value="ECO:0007669"/>
    <property type="project" value="InterPro"/>
</dbReference>
<evidence type="ECO:0000313" key="9">
    <source>
        <dbReference type="EMBL" id="KAH8020063.1"/>
    </source>
</evidence>
<evidence type="ECO:0000256" key="3">
    <source>
        <dbReference type="ARBA" id="ARBA00022701"/>
    </source>
</evidence>
<dbReference type="InterPro" id="IPR027640">
    <property type="entry name" value="Kinesin-like_fam"/>
</dbReference>
<evidence type="ECO:0000256" key="6">
    <source>
        <dbReference type="SAM" id="MobiDB-lite"/>
    </source>
</evidence>